<comment type="caution">
    <text evidence="2">The sequence shown here is derived from an EMBL/GenBank/DDBJ whole genome shotgun (WGS) entry which is preliminary data.</text>
</comment>
<gene>
    <name evidence="2" type="ORF">GBZ48_11485</name>
</gene>
<name>A0ABX2K9N5_9PROT</name>
<evidence type="ECO:0000313" key="2">
    <source>
        <dbReference type="EMBL" id="NUA99913.1"/>
    </source>
</evidence>
<dbReference type="Proteomes" id="UP000605086">
    <property type="component" value="Unassembled WGS sequence"/>
</dbReference>
<evidence type="ECO:0000313" key="3">
    <source>
        <dbReference type="Proteomes" id="UP000605086"/>
    </source>
</evidence>
<keyword evidence="1" id="KW-0732">Signal</keyword>
<evidence type="ECO:0000256" key="1">
    <source>
        <dbReference type="SAM" id="SignalP"/>
    </source>
</evidence>
<keyword evidence="3" id="KW-1185">Reference proteome</keyword>
<organism evidence="2 3">
    <name type="scientific">Azospirillum melinis</name>
    <dbReference type="NCBI Taxonomy" id="328839"/>
    <lineage>
        <taxon>Bacteria</taxon>
        <taxon>Pseudomonadati</taxon>
        <taxon>Pseudomonadota</taxon>
        <taxon>Alphaproteobacteria</taxon>
        <taxon>Rhodospirillales</taxon>
        <taxon>Azospirillaceae</taxon>
        <taxon>Azospirillum</taxon>
    </lineage>
</organism>
<accession>A0ABX2K9N5</accession>
<feature type="signal peptide" evidence="1">
    <location>
        <begin position="1"/>
        <end position="31"/>
    </location>
</feature>
<feature type="chain" id="PRO_5045422115" evidence="1">
    <location>
        <begin position="32"/>
        <end position="283"/>
    </location>
</feature>
<protein>
    <submittedName>
        <fullName evidence="2">Uncharacterized protein</fullName>
    </submittedName>
</protein>
<dbReference type="EMBL" id="WHOS01000012">
    <property type="protein sequence ID" value="NUA99913.1"/>
    <property type="molecule type" value="Genomic_DNA"/>
</dbReference>
<proteinExistence type="predicted"/>
<sequence length="283" mass="28969">MPSMYPLFSVRPVVAILVAMLPIAGAQSAVAACSCSAMTVKTSGTSQAYCVNATANFEECTVVTTKPCPSGQKAVQCPLGPKSGEASSQYWMGYGFEVTSTISGTAGQCNNGQGLKREIMSGTATTSPGRISYNTPAGGTYTVTGGGTSYTAVIDSDKRKNWPNISATSSGNPLYGADNYSTSSSTDTTIASTATSLYWADLPSIYFDSTDLGKTITLTDQAFTFVLNSGTGSTKPASGPGCACAVRYTMAKAPMTSWSVANLTAAVSGSKTNVATVSCTVSP</sequence>
<dbReference type="RefSeq" id="WP_174471168.1">
    <property type="nucleotide sequence ID" value="NZ_JAGINN010000012.1"/>
</dbReference>
<reference evidence="2 3" key="1">
    <citation type="submission" date="2019-10" db="EMBL/GenBank/DDBJ databases">
        <title>Genome sequence of Azospirillum melinis.</title>
        <authorList>
            <person name="Ambrosini A."/>
            <person name="Sant'Anna F.H."/>
            <person name="Cassan F.D."/>
            <person name="Souza E.M."/>
            <person name="Passaglia L.M.P."/>
        </authorList>
    </citation>
    <scope>NUCLEOTIDE SEQUENCE [LARGE SCALE GENOMIC DNA]</scope>
    <source>
        <strain evidence="2 3">TMCY0552</strain>
    </source>
</reference>